<dbReference type="GO" id="GO:0030170">
    <property type="term" value="F:pyridoxal phosphate binding"/>
    <property type="evidence" value="ECO:0007669"/>
    <property type="project" value="InterPro"/>
</dbReference>
<comment type="similarity">
    <text evidence="2">Belongs to the class-I pyridoxal-phosphate-dependent aminotransferase family.</text>
</comment>
<evidence type="ECO:0000313" key="9">
    <source>
        <dbReference type="Proteomes" id="UP000054844"/>
    </source>
</evidence>
<reference evidence="8" key="1">
    <citation type="submission" date="2016-12" db="EMBL/GenBank/DDBJ databases">
        <title>Draft genome sequence of Roseomonas mucosa strain AU37, isolated from a peripheral intravenous catheter.</title>
        <authorList>
            <person name="Choudhury M.A."/>
            <person name="Sidjabat H.E."/>
            <person name="Wailan A.M."/>
            <person name="Zhang L."/>
            <person name="Marsh N.M."/>
            <person name="Rickard C.M."/>
            <person name="Davies M."/>
            <person name="Mcmillan D.J."/>
        </authorList>
    </citation>
    <scope>NUCLEOTIDE SEQUENCE [LARGE SCALE GENOMIC DNA]</scope>
    <source>
        <strain evidence="8">AU37</strain>
    </source>
</reference>
<protein>
    <submittedName>
        <fullName evidence="8">Aspartate aminotransferase</fullName>
    </submittedName>
</protein>
<dbReference type="Proteomes" id="UP000054844">
    <property type="component" value="Unassembled WGS sequence"/>
</dbReference>
<dbReference type="InterPro" id="IPR050859">
    <property type="entry name" value="Class-I_PLP-dep_aminotransf"/>
</dbReference>
<dbReference type="RefSeq" id="WP_058390058.1">
    <property type="nucleotide sequence ID" value="NZ_LLWF02000039.1"/>
</dbReference>
<dbReference type="AlphaFoldDB" id="A0A1S8D5N1"/>
<proteinExistence type="inferred from homology"/>
<dbReference type="GO" id="GO:0008483">
    <property type="term" value="F:transaminase activity"/>
    <property type="evidence" value="ECO:0007669"/>
    <property type="project" value="UniProtKB-KW"/>
</dbReference>
<keyword evidence="5" id="KW-0808">Transferase</keyword>
<dbReference type="InterPro" id="IPR015422">
    <property type="entry name" value="PyrdxlP-dep_Trfase_small"/>
</dbReference>
<dbReference type="GO" id="GO:1901605">
    <property type="term" value="P:alpha-amino acid metabolic process"/>
    <property type="evidence" value="ECO:0007669"/>
    <property type="project" value="TreeGrafter"/>
</dbReference>
<comment type="subunit">
    <text evidence="3">Homodimer.</text>
</comment>
<keyword evidence="4 8" id="KW-0032">Aminotransferase</keyword>
<evidence type="ECO:0000256" key="2">
    <source>
        <dbReference type="ARBA" id="ARBA00007441"/>
    </source>
</evidence>
<dbReference type="STRING" id="207340.APZ41_012495"/>
<gene>
    <name evidence="8" type="ORF">APZ41_012495</name>
</gene>
<dbReference type="CDD" id="cd00609">
    <property type="entry name" value="AAT_like"/>
    <property type="match status" value="1"/>
</dbReference>
<dbReference type="OrthoDB" id="9802328at2"/>
<comment type="cofactor">
    <cofactor evidence="1">
        <name>pyridoxal 5'-phosphate</name>
        <dbReference type="ChEBI" id="CHEBI:597326"/>
    </cofactor>
</comment>
<dbReference type="InterPro" id="IPR015421">
    <property type="entry name" value="PyrdxlP-dep_Trfase_major"/>
</dbReference>
<evidence type="ECO:0000256" key="3">
    <source>
        <dbReference type="ARBA" id="ARBA00011738"/>
    </source>
</evidence>
<organism evidence="8 9">
    <name type="scientific">Roseomonas mucosa</name>
    <dbReference type="NCBI Taxonomy" id="207340"/>
    <lineage>
        <taxon>Bacteria</taxon>
        <taxon>Pseudomonadati</taxon>
        <taxon>Pseudomonadota</taxon>
        <taxon>Alphaproteobacteria</taxon>
        <taxon>Acetobacterales</taxon>
        <taxon>Roseomonadaceae</taxon>
        <taxon>Roseomonas</taxon>
    </lineage>
</organism>
<dbReference type="InterPro" id="IPR004839">
    <property type="entry name" value="Aminotransferase_I/II_large"/>
</dbReference>
<dbReference type="FunFam" id="3.40.640.10:FF:000053">
    <property type="entry name" value="Aminotransferase, class I"/>
    <property type="match status" value="1"/>
</dbReference>
<dbReference type="PANTHER" id="PTHR42790">
    <property type="entry name" value="AMINOTRANSFERASE"/>
    <property type="match status" value="1"/>
</dbReference>
<evidence type="ECO:0000259" key="7">
    <source>
        <dbReference type="Pfam" id="PF00155"/>
    </source>
</evidence>
<dbReference type="EMBL" id="LLWF02000039">
    <property type="protein sequence ID" value="ONH82868.1"/>
    <property type="molecule type" value="Genomic_DNA"/>
</dbReference>
<sequence length="397" mass="43981">MKTSFASRMAQVQPSAIRELLQLGADPSIMSFGGGYPDASLFPLEQFDAVFHEAIAMQGRETLQYTVPAGNPRLRAQVAARMARHGVTCDVDEVLILQGGQQGIDLVGRLLIDRDDVVITENPTFLGALIAFNPCEPRYEPVRMDEEGMDMEALEAVLKRCPGAKLLYAMPDFHNPTGVTMSLPRRQRLMELANRHDLIVLEDTPYRELRYEGEALPTLKSLDTEGRVIFLGSFSKILAPGLRLGWAVATTEIIERLGLLKLAADTQCGTLSMAAASMFLDRYDVDAHVETIRATYRRKKTMMLDTIRRHFPQEVTCTDPAGGMFTWLTFPEGFDAARFMAEHALPDAKVAYVPGGGFYPVAEEANHARISYSSPSEEVITRGMTALGQLLTRRLHG</sequence>
<evidence type="ECO:0000256" key="1">
    <source>
        <dbReference type="ARBA" id="ARBA00001933"/>
    </source>
</evidence>
<evidence type="ECO:0000313" key="8">
    <source>
        <dbReference type="EMBL" id="ONH82868.1"/>
    </source>
</evidence>
<accession>A0A1S8D5N1</accession>
<evidence type="ECO:0000256" key="6">
    <source>
        <dbReference type="ARBA" id="ARBA00022898"/>
    </source>
</evidence>
<dbReference type="Gene3D" id="3.90.1150.10">
    <property type="entry name" value="Aspartate Aminotransferase, domain 1"/>
    <property type="match status" value="1"/>
</dbReference>
<dbReference type="SUPFAM" id="SSF53383">
    <property type="entry name" value="PLP-dependent transferases"/>
    <property type="match status" value="1"/>
</dbReference>
<keyword evidence="9" id="KW-1185">Reference proteome</keyword>
<feature type="domain" description="Aminotransferase class I/classII large" evidence="7">
    <location>
        <begin position="46"/>
        <end position="386"/>
    </location>
</feature>
<keyword evidence="6" id="KW-0663">Pyridoxal phosphate</keyword>
<name>A0A1S8D5N1_9PROT</name>
<evidence type="ECO:0000256" key="5">
    <source>
        <dbReference type="ARBA" id="ARBA00022679"/>
    </source>
</evidence>
<comment type="caution">
    <text evidence="8">The sequence shown here is derived from an EMBL/GenBank/DDBJ whole genome shotgun (WGS) entry which is preliminary data.</text>
</comment>
<dbReference type="InterPro" id="IPR015424">
    <property type="entry name" value="PyrdxlP-dep_Trfase"/>
</dbReference>
<dbReference type="Pfam" id="PF00155">
    <property type="entry name" value="Aminotran_1_2"/>
    <property type="match status" value="1"/>
</dbReference>
<evidence type="ECO:0000256" key="4">
    <source>
        <dbReference type="ARBA" id="ARBA00022576"/>
    </source>
</evidence>
<dbReference type="Gene3D" id="3.40.640.10">
    <property type="entry name" value="Type I PLP-dependent aspartate aminotransferase-like (Major domain)"/>
    <property type="match status" value="1"/>
</dbReference>
<dbReference type="PANTHER" id="PTHR42790:SF19">
    <property type="entry name" value="KYNURENINE_ALPHA-AMINOADIPATE AMINOTRANSFERASE, MITOCHONDRIAL"/>
    <property type="match status" value="1"/>
</dbReference>